<dbReference type="GeneID" id="14886833"/>
<dbReference type="EMBL" id="KB206783">
    <property type="protein sequence ID" value="ELP87820.1"/>
    <property type="molecule type" value="Genomic_DNA"/>
</dbReference>
<dbReference type="SUPFAM" id="SSF53067">
    <property type="entry name" value="Actin-like ATPase domain"/>
    <property type="match status" value="2"/>
</dbReference>
<dbReference type="KEGG" id="eiv:EIN_273470"/>
<dbReference type="InterPro" id="IPR043129">
    <property type="entry name" value="ATPase_NBD"/>
</dbReference>
<evidence type="ECO:0000313" key="2">
    <source>
        <dbReference type="EMBL" id="ELP87820.1"/>
    </source>
</evidence>
<name>A0A0A1U1B5_ENTIV</name>
<gene>
    <name evidence="2" type="ORF">EIN_273470</name>
</gene>
<sequence length="363" mass="41294">MEDDCCVFDVGTTECRAGFAGFDTPKLVFPTKVVYLNEIEMVLNYGNRLYAGSKLKFYERKFTTMSPISNGKITDYAQLEAIYNAAYNEIGASKKDHDVLIIENPNDETVFKHKEKLFQMFFENFEVPSIAIMNSALMSLYSTRRTDGMSVISGEDATYFVPISNVGSNLNSIQKINIGGRRVSEYLKEKLGTNCQIEQNTNYLKYIKENCCDVCLNISNMLNLSTNNENDAFEYYVLPDGNALKLGDERFTSSECLFNPNLIHSDNIGIHQQIYNCITKCDEKIRKEMFENIVISGGNTSFKNFKQRLQNEIQKFTPFETKVIETNDSRLAPWLGGSIIASIENNGQFISQEEYNEIGPNIY</sequence>
<dbReference type="PRINTS" id="PR00190">
    <property type="entry name" value="ACTIN"/>
</dbReference>
<evidence type="ECO:0000256" key="1">
    <source>
        <dbReference type="RuleBase" id="RU000487"/>
    </source>
</evidence>
<dbReference type="AlphaFoldDB" id="A0A0A1U1B5"/>
<accession>A0A0A1U1B5</accession>
<keyword evidence="3" id="KW-1185">Reference proteome</keyword>
<dbReference type="RefSeq" id="XP_004254591.1">
    <property type="nucleotide sequence ID" value="XM_004254543.1"/>
</dbReference>
<dbReference type="SMART" id="SM00268">
    <property type="entry name" value="ACTIN"/>
    <property type="match status" value="1"/>
</dbReference>
<reference evidence="2 3" key="1">
    <citation type="submission" date="2012-10" db="EMBL/GenBank/DDBJ databases">
        <authorList>
            <person name="Zafar N."/>
            <person name="Inman J."/>
            <person name="Hall N."/>
            <person name="Lorenzi H."/>
            <person name="Caler E."/>
        </authorList>
    </citation>
    <scope>NUCLEOTIDE SEQUENCE [LARGE SCALE GENOMIC DNA]</scope>
    <source>
        <strain evidence="2 3">IP1</strain>
    </source>
</reference>
<comment type="similarity">
    <text evidence="1">Belongs to the actin family.</text>
</comment>
<dbReference type="InterPro" id="IPR004000">
    <property type="entry name" value="Actin"/>
</dbReference>
<dbReference type="Gene3D" id="3.30.420.40">
    <property type="match status" value="2"/>
</dbReference>
<organism evidence="2 3">
    <name type="scientific">Entamoeba invadens IP1</name>
    <dbReference type="NCBI Taxonomy" id="370355"/>
    <lineage>
        <taxon>Eukaryota</taxon>
        <taxon>Amoebozoa</taxon>
        <taxon>Evosea</taxon>
        <taxon>Archamoebae</taxon>
        <taxon>Mastigamoebida</taxon>
        <taxon>Entamoebidae</taxon>
        <taxon>Entamoeba</taxon>
    </lineage>
</organism>
<evidence type="ECO:0000313" key="3">
    <source>
        <dbReference type="Proteomes" id="UP000014680"/>
    </source>
</evidence>
<dbReference type="VEuPathDB" id="AmoebaDB:EIN_273470"/>
<dbReference type="Pfam" id="PF00022">
    <property type="entry name" value="Actin"/>
    <property type="match status" value="1"/>
</dbReference>
<dbReference type="PANTHER" id="PTHR11937">
    <property type="entry name" value="ACTIN"/>
    <property type="match status" value="1"/>
</dbReference>
<dbReference type="Proteomes" id="UP000014680">
    <property type="component" value="Unassembled WGS sequence"/>
</dbReference>
<protein>
    <submittedName>
        <fullName evidence="2">Actin, putative</fullName>
    </submittedName>
</protein>
<proteinExistence type="inferred from homology"/>
<dbReference type="Gene3D" id="3.90.640.10">
    <property type="entry name" value="Actin, Chain A, domain 4"/>
    <property type="match status" value="1"/>
</dbReference>